<reference evidence="8" key="1">
    <citation type="journal article" date="2019" name="Int. J. Syst. Evol. Microbiol.">
        <title>The Global Catalogue of Microorganisms (GCM) 10K type strain sequencing project: providing services to taxonomists for standard genome sequencing and annotation.</title>
        <authorList>
            <consortium name="The Broad Institute Genomics Platform"/>
            <consortium name="The Broad Institute Genome Sequencing Center for Infectious Disease"/>
            <person name="Wu L."/>
            <person name="Ma J."/>
        </authorList>
    </citation>
    <scope>NUCLEOTIDE SEQUENCE [LARGE SCALE GENOMIC DNA]</scope>
    <source>
        <strain evidence="8">CGMCC 1.15399</strain>
    </source>
</reference>
<dbReference type="GO" id="GO:0016301">
    <property type="term" value="F:kinase activity"/>
    <property type="evidence" value="ECO:0007669"/>
    <property type="project" value="UniProtKB-KW"/>
</dbReference>
<feature type="transmembrane region" description="Helical" evidence="5">
    <location>
        <begin position="79"/>
        <end position="103"/>
    </location>
</feature>
<keyword evidence="1" id="KW-0808">Transferase</keyword>
<dbReference type="CDD" id="cd16917">
    <property type="entry name" value="HATPase_UhpB-NarQ-NarX-like"/>
    <property type="match status" value="1"/>
</dbReference>
<keyword evidence="5" id="KW-0472">Membrane</keyword>
<evidence type="ECO:0000313" key="8">
    <source>
        <dbReference type="Proteomes" id="UP001597097"/>
    </source>
</evidence>
<keyword evidence="5" id="KW-0812">Transmembrane</keyword>
<feature type="transmembrane region" description="Helical" evidence="5">
    <location>
        <begin position="115"/>
        <end position="135"/>
    </location>
</feature>
<evidence type="ECO:0000256" key="2">
    <source>
        <dbReference type="ARBA" id="ARBA00022777"/>
    </source>
</evidence>
<evidence type="ECO:0000256" key="5">
    <source>
        <dbReference type="SAM" id="Phobius"/>
    </source>
</evidence>
<feature type="transmembrane region" description="Helical" evidence="5">
    <location>
        <begin position="141"/>
        <end position="165"/>
    </location>
</feature>
<keyword evidence="2 7" id="KW-0418">Kinase</keyword>
<evidence type="ECO:0000256" key="4">
    <source>
        <dbReference type="SAM" id="MobiDB-lite"/>
    </source>
</evidence>
<feature type="region of interest" description="Disordered" evidence="4">
    <location>
        <begin position="344"/>
        <end position="368"/>
    </location>
</feature>
<dbReference type="PANTHER" id="PTHR24421:SF63">
    <property type="entry name" value="SENSOR HISTIDINE KINASE DESK"/>
    <property type="match status" value="1"/>
</dbReference>
<dbReference type="Pfam" id="PF07730">
    <property type="entry name" value="HisKA_3"/>
    <property type="match status" value="1"/>
</dbReference>
<evidence type="ECO:0000259" key="6">
    <source>
        <dbReference type="Pfam" id="PF07730"/>
    </source>
</evidence>
<dbReference type="InterPro" id="IPR011712">
    <property type="entry name" value="Sig_transdc_His_kin_sub3_dim/P"/>
</dbReference>
<protein>
    <submittedName>
        <fullName evidence="7">Sensor histidine kinase</fullName>
    </submittedName>
</protein>
<sequence>MLLRSQPPDPGGTPYDAPGVKAFLPFVLLATGAIWETVDGSLRPAWLSWTGLAVMSALYVLTVITAFRRRTVPARVTLAALAAVVFALAIVLGGGWYYLFPLLGIACGITLYGRAVRVATAAVPLGAALVVWAGGGSLESILAFSWGTFSAGVVVAVILHLHAIIGELNETRQRLAEAAVAQERLRFSRDLHDLLGHTLSVIVVKAEAVRRLTRRDPAQAERQAADIEAVGRQALTEVREAVTGYRAGSLADELTRARDALAAAGVRVSVHRTGPPLAAQAEALLGWVVREGVTNIIRHSGATEAEFDLTGLTLTIRDNGTNAPQPTADTGSGLRGLAERLGQAGGGIEAGPHPQGGFHLTATLPPGE</sequence>
<proteinExistence type="predicted"/>
<accession>A0ABW4GRM0</accession>
<feature type="domain" description="Signal transduction histidine kinase subgroup 3 dimerisation and phosphoacceptor" evidence="6">
    <location>
        <begin position="183"/>
        <end position="249"/>
    </location>
</feature>
<evidence type="ECO:0000256" key="3">
    <source>
        <dbReference type="ARBA" id="ARBA00023012"/>
    </source>
</evidence>
<keyword evidence="5" id="KW-1133">Transmembrane helix</keyword>
<dbReference type="Proteomes" id="UP001597097">
    <property type="component" value="Unassembled WGS sequence"/>
</dbReference>
<comment type="caution">
    <text evidence="7">The sequence shown here is derived from an EMBL/GenBank/DDBJ whole genome shotgun (WGS) entry which is preliminary data.</text>
</comment>
<dbReference type="InterPro" id="IPR050482">
    <property type="entry name" value="Sensor_HK_TwoCompSys"/>
</dbReference>
<evidence type="ECO:0000313" key="7">
    <source>
        <dbReference type="EMBL" id="MFD1544786.1"/>
    </source>
</evidence>
<evidence type="ECO:0000256" key="1">
    <source>
        <dbReference type="ARBA" id="ARBA00022679"/>
    </source>
</evidence>
<keyword evidence="8" id="KW-1185">Reference proteome</keyword>
<keyword evidence="3" id="KW-0902">Two-component regulatory system</keyword>
<gene>
    <name evidence="7" type="ORF">ACFSJ0_47630</name>
</gene>
<dbReference type="PANTHER" id="PTHR24421">
    <property type="entry name" value="NITRATE/NITRITE SENSOR PROTEIN NARX-RELATED"/>
    <property type="match status" value="1"/>
</dbReference>
<feature type="transmembrane region" description="Helical" evidence="5">
    <location>
        <begin position="45"/>
        <end position="67"/>
    </location>
</feature>
<dbReference type="RefSeq" id="WP_219528784.1">
    <property type="nucleotide sequence ID" value="NZ_JAHKRM010000005.1"/>
</dbReference>
<dbReference type="EMBL" id="JBHUCM010000045">
    <property type="protein sequence ID" value="MFD1544786.1"/>
    <property type="molecule type" value="Genomic_DNA"/>
</dbReference>
<organism evidence="7 8">
    <name type="scientific">Nonomuraea guangzhouensis</name>
    <dbReference type="NCBI Taxonomy" id="1291555"/>
    <lineage>
        <taxon>Bacteria</taxon>
        <taxon>Bacillati</taxon>
        <taxon>Actinomycetota</taxon>
        <taxon>Actinomycetes</taxon>
        <taxon>Streptosporangiales</taxon>
        <taxon>Streptosporangiaceae</taxon>
        <taxon>Nonomuraea</taxon>
    </lineage>
</organism>
<name>A0ABW4GRM0_9ACTN</name>